<evidence type="ECO:0000313" key="4">
    <source>
        <dbReference type="EMBL" id="KAK2121646.1"/>
    </source>
</evidence>
<dbReference type="Pfam" id="PF13838">
    <property type="entry name" value="Clathrin_H_link"/>
    <property type="match status" value="1"/>
</dbReference>
<keyword evidence="5" id="KW-1185">Reference proteome</keyword>
<dbReference type="Pfam" id="PF01394">
    <property type="entry name" value="Clathrin_propel"/>
    <property type="match status" value="3"/>
</dbReference>
<name>A0ABQ9WJ09_SAGOE</name>
<dbReference type="SUPFAM" id="SSF54637">
    <property type="entry name" value="Thioesterase/thiol ester dehydrase-isomerase"/>
    <property type="match status" value="1"/>
</dbReference>
<accession>A0ABQ9WJ09</accession>
<evidence type="ECO:0000256" key="1">
    <source>
        <dbReference type="ARBA" id="ARBA00022487"/>
    </source>
</evidence>
<dbReference type="InterPro" id="IPR016025">
    <property type="entry name" value="Clathrin_H-chain_N"/>
</dbReference>
<dbReference type="SUPFAM" id="SSF48371">
    <property type="entry name" value="ARM repeat"/>
    <property type="match status" value="1"/>
</dbReference>
<protein>
    <submittedName>
        <fullName evidence="4">Clathrin heavy chain 2</fullName>
    </submittedName>
</protein>
<dbReference type="InterPro" id="IPR022365">
    <property type="entry name" value="Clathrin_H-chain_propeller_rpt"/>
</dbReference>
<proteinExistence type="predicted"/>
<dbReference type="PROSITE" id="PS51770">
    <property type="entry name" value="HOTDOG_ACOT"/>
    <property type="match status" value="1"/>
</dbReference>
<dbReference type="Proteomes" id="UP001266305">
    <property type="component" value="Unassembled WGS sequence"/>
</dbReference>
<reference evidence="4 5" key="1">
    <citation type="submission" date="2023-05" db="EMBL/GenBank/DDBJ databases">
        <title>B98-5 Cell Line De Novo Hybrid Assembly: An Optical Mapping Approach.</title>
        <authorList>
            <person name="Kananen K."/>
            <person name="Auerbach J.A."/>
            <person name="Kautto E."/>
            <person name="Blachly J.S."/>
        </authorList>
    </citation>
    <scope>NUCLEOTIDE SEQUENCE [LARGE SCALE GENOMIC DNA]</scope>
    <source>
        <strain evidence="4">B95-8</strain>
        <tissue evidence="4">Cell line</tissue>
    </source>
</reference>
<dbReference type="PANTHER" id="PTHR10292:SF6">
    <property type="entry name" value="CLATHRIN HEAVY CHAIN 2"/>
    <property type="match status" value="1"/>
</dbReference>
<dbReference type="InterPro" id="IPR015348">
    <property type="entry name" value="Clathrin_H-chain_linker_core"/>
</dbReference>
<dbReference type="PANTHER" id="PTHR10292">
    <property type="entry name" value="CLATHRIN HEAVY CHAIN RELATED"/>
    <property type="match status" value="1"/>
</dbReference>
<evidence type="ECO:0000313" key="5">
    <source>
        <dbReference type="Proteomes" id="UP001266305"/>
    </source>
</evidence>
<dbReference type="InterPro" id="IPR016024">
    <property type="entry name" value="ARM-type_fold"/>
</dbReference>
<dbReference type="EMBL" id="JASSZA010000001">
    <property type="protein sequence ID" value="KAK2121646.1"/>
    <property type="molecule type" value="Genomic_DNA"/>
</dbReference>
<dbReference type="Gene3D" id="2.130.10.110">
    <property type="entry name" value="Clathrin heavy-chain terminal domain"/>
    <property type="match status" value="1"/>
</dbReference>
<gene>
    <name evidence="4" type="primary">CLTCL1_2</name>
    <name evidence="4" type="ORF">P7K49_003032</name>
</gene>
<dbReference type="InterPro" id="IPR033120">
    <property type="entry name" value="HOTDOG_ACOT"/>
</dbReference>
<dbReference type="Gene3D" id="3.10.129.10">
    <property type="entry name" value="Hotdog Thioesterase"/>
    <property type="match status" value="1"/>
</dbReference>
<keyword evidence="2" id="KW-0378">Hydrolase</keyword>
<dbReference type="InterPro" id="IPR006683">
    <property type="entry name" value="Thioestr_dom"/>
</dbReference>
<evidence type="ECO:0000256" key="2">
    <source>
        <dbReference type="PROSITE-ProRule" id="PRU01106"/>
    </source>
</evidence>
<dbReference type="InterPro" id="IPR029069">
    <property type="entry name" value="HotDog_dom_sf"/>
</dbReference>
<sequence>MKAHTMAEEVIFWKWVSVNTVALVTETAVYHWSMEGDSQPIKMFDKHTSLAGCQVINYRTDEYQKWLLLIGISAQQNRVVGAMQLYSAERKVSQPIEGHAAAFAEFKIKENAKPSTLFCFAVRNPTGGKLHIIEVGQPAAGNQPFVKKAVDVFFPPEAQTDFPVAMQIGAKHGVIYLITKCGYLHLYDLESGVCIYMNCISADTIFVTAPHKPTSGIIGVNKKGQVLSVCVEEDNIVNYAANVLQNPELGLRLAIRSNLAGAEELFVRKFGTLFAQGSYAEAAKVAASAPKGILRTRETVQKFQSVPTQSGQASPLLQYFGILLNQGQLNKLESLELCHLVLQQGRKQLLEKWLKEDKLECSEELGDLVRTTDPMLALSVYLQANVPSKVIQCFAETGQFQKIVLYAKKVGYTPDWIFLLRSVMRISPEQGLQFSQMLVQDEEPLANINQICRIMQMTPNGASSVHGGTILKMIQEVGAIISTWHCSNQNGECSVAALAWVKHADFLAPLCISEVAHISMEITYTSKHSVEMQVSMMSRNILTDAKKLTNKATLWYVPLLLKNVDKVLEVLPVVYSWQEQEEEHWKQNEAQKLECMETK</sequence>
<dbReference type="SUPFAM" id="SSF50989">
    <property type="entry name" value="Clathrin heavy-chain terminal domain"/>
    <property type="match status" value="1"/>
</dbReference>
<evidence type="ECO:0000259" key="3">
    <source>
        <dbReference type="PROSITE" id="PS51770"/>
    </source>
</evidence>
<keyword evidence="1" id="KW-0719">Serine esterase</keyword>
<organism evidence="4 5">
    <name type="scientific">Saguinus oedipus</name>
    <name type="common">Cotton-top tamarin</name>
    <name type="synonym">Oedipomidas oedipus</name>
    <dbReference type="NCBI Taxonomy" id="9490"/>
    <lineage>
        <taxon>Eukaryota</taxon>
        <taxon>Metazoa</taxon>
        <taxon>Chordata</taxon>
        <taxon>Craniata</taxon>
        <taxon>Vertebrata</taxon>
        <taxon>Euteleostomi</taxon>
        <taxon>Mammalia</taxon>
        <taxon>Eutheria</taxon>
        <taxon>Euarchontoglires</taxon>
        <taxon>Primates</taxon>
        <taxon>Haplorrhini</taxon>
        <taxon>Platyrrhini</taxon>
        <taxon>Cebidae</taxon>
        <taxon>Callitrichinae</taxon>
        <taxon>Saguinus</taxon>
    </lineage>
</organism>
<feature type="domain" description="HotDog ACOT-type" evidence="3">
    <location>
        <begin position="442"/>
        <end position="562"/>
    </location>
</feature>
<dbReference type="Pfam" id="PF09268">
    <property type="entry name" value="Clathrin-link"/>
    <property type="match status" value="1"/>
</dbReference>
<comment type="caution">
    <text evidence="4">The sequence shown here is derived from an EMBL/GenBank/DDBJ whole genome shotgun (WGS) entry which is preliminary data.</text>
</comment>
<dbReference type="Pfam" id="PF03061">
    <property type="entry name" value="4HBT"/>
    <property type="match status" value="1"/>
</dbReference>